<protein>
    <submittedName>
        <fullName evidence="2">Uncharacterized protein</fullName>
    </submittedName>
</protein>
<dbReference type="KEGG" id="srm:SRM_p61015"/>
<gene>
    <name evidence="2" type="ORF">SRM_p61015</name>
</gene>
<dbReference type="AlphaFoldDB" id="D5H4D1"/>
<dbReference type="Proteomes" id="UP000000933">
    <property type="component" value="Plasmid pSR61"/>
</dbReference>
<keyword evidence="2" id="KW-0614">Plasmid</keyword>
<name>D5H4D1_SALRM</name>
<feature type="region of interest" description="Disordered" evidence="1">
    <location>
        <begin position="34"/>
        <end position="54"/>
    </location>
</feature>
<sequence>MTVGELDFRLQVSNASKVESAFEDIRDSILAAKKPADSLNGEDVDPEGGMRWTT</sequence>
<proteinExistence type="predicted"/>
<evidence type="ECO:0000313" key="2">
    <source>
        <dbReference type="EMBL" id="CBH22771.1"/>
    </source>
</evidence>
<evidence type="ECO:0000313" key="3">
    <source>
        <dbReference type="Proteomes" id="UP000000933"/>
    </source>
</evidence>
<dbReference type="HOGENOM" id="CLU_3047854_0_0_10"/>
<evidence type="ECO:0000256" key="1">
    <source>
        <dbReference type="SAM" id="MobiDB-lite"/>
    </source>
</evidence>
<geneLocation type="plasmid" evidence="2 3">
    <name>pSR61</name>
</geneLocation>
<accession>D5H4D1</accession>
<dbReference type="RefSeq" id="WP_013060371.1">
    <property type="nucleotide sequence ID" value="NC_014030.1"/>
</dbReference>
<dbReference type="EMBL" id="FP565812">
    <property type="protein sequence ID" value="CBH22771.1"/>
    <property type="molecule type" value="Genomic_DNA"/>
</dbReference>
<reference evidence="3" key="2">
    <citation type="submission" date="2010-04" db="EMBL/GenBank/DDBJ databases">
        <title>Genome sequence of Salinibacter ruber M8.</title>
        <authorList>
            <consortium name="Genoscope"/>
        </authorList>
    </citation>
    <scope>NUCLEOTIDE SEQUENCE [LARGE SCALE GENOMIC DNA]</scope>
    <source>
        <strain evidence="3">M8</strain>
        <plasmid evidence="3">pSR61</plasmid>
    </source>
</reference>
<organism evidence="2 3">
    <name type="scientific">Salinibacter ruber (strain M8)</name>
    <dbReference type="NCBI Taxonomy" id="761659"/>
    <lineage>
        <taxon>Bacteria</taxon>
        <taxon>Pseudomonadati</taxon>
        <taxon>Rhodothermota</taxon>
        <taxon>Rhodothermia</taxon>
        <taxon>Rhodothermales</taxon>
        <taxon>Salinibacteraceae</taxon>
        <taxon>Salinibacter</taxon>
    </lineage>
</organism>
<reference evidence="2 3" key="1">
    <citation type="journal article" date="2010" name="ISME J.">
        <title>Fine-scale evolution: genomic, phenotypic and ecological differentiation in two coexisting Salinibacter ruber strains.</title>
        <authorList>
            <person name="Pena A."/>
            <person name="Teeling H."/>
            <person name="Huerta-Cepas J."/>
            <person name="Santos F."/>
            <person name="Yarza P."/>
            <person name="Brito-Echeverria J."/>
            <person name="Lucio M."/>
            <person name="Schmitt-Kopplin P."/>
            <person name="Meseguer I."/>
            <person name="Schenowitz C."/>
            <person name="Dossat C."/>
            <person name="Barbe V."/>
            <person name="Dopazo J."/>
            <person name="Rossello-Mora R."/>
            <person name="Schuler M."/>
            <person name="Glockner F.O."/>
            <person name="Amann R."/>
            <person name="Gabaldon T."/>
            <person name="Anton J."/>
        </authorList>
    </citation>
    <scope>NUCLEOTIDE SEQUENCE [LARGE SCALE GENOMIC DNA]</scope>
    <source>
        <strain evidence="2 3">M8</strain>
        <plasmid evidence="3">pSR61</plasmid>
    </source>
</reference>